<feature type="region of interest" description="Disordered" evidence="1">
    <location>
        <begin position="315"/>
        <end position="348"/>
    </location>
</feature>
<protein>
    <submittedName>
        <fullName evidence="2">Uncharacterized protein</fullName>
    </submittedName>
</protein>
<gene>
    <name evidence="2" type="ORF">AK812_SmicGene16687</name>
</gene>
<reference evidence="2 3" key="1">
    <citation type="submission" date="2016-02" db="EMBL/GenBank/DDBJ databases">
        <title>Genome analysis of coral dinoflagellate symbionts highlights evolutionary adaptations to a symbiotic lifestyle.</title>
        <authorList>
            <person name="Aranda M."/>
            <person name="Li Y."/>
            <person name="Liew Y.J."/>
            <person name="Baumgarten S."/>
            <person name="Simakov O."/>
            <person name="Wilson M."/>
            <person name="Piel J."/>
            <person name="Ashoor H."/>
            <person name="Bougouffa S."/>
            <person name="Bajic V.B."/>
            <person name="Ryu T."/>
            <person name="Ravasi T."/>
            <person name="Bayer T."/>
            <person name="Micklem G."/>
            <person name="Kim H."/>
            <person name="Bhak J."/>
            <person name="Lajeunesse T.C."/>
            <person name="Voolstra C.R."/>
        </authorList>
    </citation>
    <scope>NUCLEOTIDE SEQUENCE [LARGE SCALE GENOMIC DNA]</scope>
    <source>
        <strain evidence="2 3">CCMP2467</strain>
    </source>
</reference>
<proteinExistence type="predicted"/>
<organism evidence="2 3">
    <name type="scientific">Symbiodinium microadriaticum</name>
    <name type="common">Dinoflagellate</name>
    <name type="synonym">Zooxanthella microadriatica</name>
    <dbReference type="NCBI Taxonomy" id="2951"/>
    <lineage>
        <taxon>Eukaryota</taxon>
        <taxon>Sar</taxon>
        <taxon>Alveolata</taxon>
        <taxon>Dinophyceae</taxon>
        <taxon>Suessiales</taxon>
        <taxon>Symbiodiniaceae</taxon>
        <taxon>Symbiodinium</taxon>
    </lineage>
</organism>
<dbReference type="EMBL" id="LSRX01000322">
    <property type="protein sequence ID" value="OLQ00621.1"/>
    <property type="molecule type" value="Genomic_DNA"/>
</dbReference>
<name>A0A1Q9DZM5_SYMMI</name>
<keyword evidence="3" id="KW-1185">Reference proteome</keyword>
<evidence type="ECO:0000313" key="3">
    <source>
        <dbReference type="Proteomes" id="UP000186817"/>
    </source>
</evidence>
<dbReference type="OrthoDB" id="10302430at2759"/>
<accession>A0A1Q9DZM5</accession>
<dbReference type="AlphaFoldDB" id="A0A1Q9DZM5"/>
<dbReference type="Proteomes" id="UP000186817">
    <property type="component" value="Unassembled WGS sequence"/>
</dbReference>
<sequence>MFVAKRIGATETNAKKGSGAFGDQPRRSQGRAANGVLHCSRQHAPPPACPCSGGSSSEGRWRTESPDPDELSYKRLRVGVPAPSDLNSKDEEAVAAAALQLRVGEMPAQGNVKSALSACDRVPRQQQDNVQAYSMSLIILAPYLLTSVWKDCPERVVSAGHGAEDEEQRLKPDAGVDGVADPRPTEPCARAELPIVLDGTYQRRVNGNVGTWPQRSMQKQVTAGSTASLLMFAITWARSLPSGLTEQVVAPHDDAYVSIQAALNRTWPRKKRTMRTLGRRYAIAKLRAWQDVIVQHSSFSAAFFTYGHQPLPEYGDAGWHPETNNLDQKQVDRDGRGGNVESSNESDAVLQNHAQPLEKQPGDMEQWKSGIRSASDQFLFWFSRGKALKSASDCRT</sequence>
<comment type="caution">
    <text evidence="2">The sequence shown here is derived from an EMBL/GenBank/DDBJ whole genome shotgun (WGS) entry which is preliminary data.</text>
</comment>
<evidence type="ECO:0000256" key="1">
    <source>
        <dbReference type="SAM" id="MobiDB-lite"/>
    </source>
</evidence>
<evidence type="ECO:0000313" key="2">
    <source>
        <dbReference type="EMBL" id="OLQ00621.1"/>
    </source>
</evidence>
<feature type="region of interest" description="Disordered" evidence="1">
    <location>
        <begin position="1"/>
        <end position="70"/>
    </location>
</feature>